<dbReference type="PANTHER" id="PTHR30543:SF21">
    <property type="entry name" value="NAD(P)H-DEPENDENT FMN REDUCTASE LOT6"/>
    <property type="match status" value="1"/>
</dbReference>
<dbReference type="InterPro" id="IPR031165">
    <property type="entry name" value="GNAT_YJDJ"/>
</dbReference>
<dbReference type="STRING" id="1218492.JG30_04780"/>
<organism evidence="2 3">
    <name type="scientific">Bombilactobacillus mellifer</name>
    <dbReference type="NCBI Taxonomy" id="1218492"/>
    <lineage>
        <taxon>Bacteria</taxon>
        <taxon>Bacillati</taxon>
        <taxon>Bacillota</taxon>
        <taxon>Bacilli</taxon>
        <taxon>Lactobacillales</taxon>
        <taxon>Lactobacillaceae</taxon>
        <taxon>Bombilactobacillus</taxon>
    </lineage>
</organism>
<dbReference type="OrthoDB" id="9812295at2"/>
<dbReference type="SUPFAM" id="SSF55729">
    <property type="entry name" value="Acyl-CoA N-acyltransferases (Nat)"/>
    <property type="match status" value="1"/>
</dbReference>
<accession>A0A0F4LU42</accession>
<dbReference type="GO" id="GO:0005829">
    <property type="term" value="C:cytosol"/>
    <property type="evidence" value="ECO:0007669"/>
    <property type="project" value="TreeGrafter"/>
</dbReference>
<dbReference type="EMBL" id="JXJQ01000006">
    <property type="protein sequence ID" value="KJY62277.1"/>
    <property type="molecule type" value="Genomic_DNA"/>
</dbReference>
<dbReference type="HOGENOM" id="CLU_996741_0_0_9"/>
<dbReference type="PATRIC" id="fig|1218492.5.peg.602"/>
<dbReference type="PROSITE" id="PS51729">
    <property type="entry name" value="GNAT_YJDJ"/>
    <property type="match status" value="1"/>
</dbReference>
<dbReference type="AlphaFoldDB" id="A0A0F4LU42"/>
<name>A0A0F4LU42_9LACO</name>
<keyword evidence="3" id="KW-1185">Reference proteome</keyword>
<dbReference type="InterPro" id="IPR005025">
    <property type="entry name" value="FMN_Rdtase-like_dom"/>
</dbReference>
<dbReference type="Pfam" id="PF14542">
    <property type="entry name" value="Acetyltransf_CG"/>
    <property type="match status" value="1"/>
</dbReference>
<dbReference type="Gene3D" id="3.40.50.360">
    <property type="match status" value="1"/>
</dbReference>
<evidence type="ECO:0000259" key="1">
    <source>
        <dbReference type="PROSITE" id="PS51729"/>
    </source>
</evidence>
<dbReference type="InterPro" id="IPR050712">
    <property type="entry name" value="NAD(P)H-dep_reductase"/>
</dbReference>
<protein>
    <recommendedName>
        <fullName evidence="1">N-acetyltransferase domain-containing protein</fullName>
    </recommendedName>
</protein>
<gene>
    <name evidence="2" type="ORF">JG30_04780</name>
</gene>
<dbReference type="InterPro" id="IPR016181">
    <property type="entry name" value="Acyl_CoA_acyltransferase"/>
</dbReference>
<dbReference type="RefSeq" id="WP_046315895.1">
    <property type="nucleotide sequence ID" value="NZ_JBHSZT010000001.1"/>
</dbReference>
<comment type="caution">
    <text evidence="2">The sequence shown here is derived from an EMBL/GenBank/DDBJ whole genome shotgun (WGS) entry which is preliminary data.</text>
</comment>
<dbReference type="PANTHER" id="PTHR30543">
    <property type="entry name" value="CHROMATE REDUCTASE"/>
    <property type="match status" value="1"/>
</dbReference>
<dbReference type="Gene3D" id="3.40.630.30">
    <property type="match status" value="1"/>
</dbReference>
<evidence type="ECO:0000313" key="3">
    <source>
        <dbReference type="Proteomes" id="UP000033558"/>
    </source>
</evidence>
<evidence type="ECO:0000313" key="2">
    <source>
        <dbReference type="EMBL" id="KJY62277.1"/>
    </source>
</evidence>
<dbReference type="SUPFAM" id="SSF52218">
    <property type="entry name" value="Flavoproteins"/>
    <property type="match status" value="1"/>
</dbReference>
<proteinExistence type="predicted"/>
<reference evidence="2 3" key="1">
    <citation type="submission" date="2015-01" db="EMBL/GenBank/DDBJ databases">
        <title>Comparative genomics of the lactic acid bacteria isolated from the honey bee gut.</title>
        <authorList>
            <person name="Ellegaard K.M."/>
            <person name="Tamarit D."/>
            <person name="Javelind E."/>
            <person name="Olofsson T."/>
            <person name="Andersson S.G."/>
            <person name="Vasquez A."/>
        </authorList>
    </citation>
    <scope>NUCLEOTIDE SEQUENCE [LARGE SCALE GENOMIC DNA]</scope>
    <source>
        <strain evidence="2 3">Bin4</strain>
    </source>
</reference>
<feature type="domain" description="N-acetyltransferase" evidence="1">
    <location>
        <begin position="195"/>
        <end position="282"/>
    </location>
</feature>
<dbReference type="GO" id="GO:0016491">
    <property type="term" value="F:oxidoreductase activity"/>
    <property type="evidence" value="ECO:0007669"/>
    <property type="project" value="InterPro"/>
</dbReference>
<dbReference type="Pfam" id="PF03358">
    <property type="entry name" value="FMN_red"/>
    <property type="match status" value="1"/>
</dbReference>
<dbReference type="Proteomes" id="UP000033558">
    <property type="component" value="Unassembled WGS sequence"/>
</dbReference>
<sequence length="283" mass="31751">MIKIGVFIGSLSVHAYCYKLAQVLKTNYQAQVRFFQINYSTLPLYNPDLEEADLPIEWQTLRSIVAQLDALLFITPEYNYSLPGGLKNALDVLSVPYPPTYLANKPAMIITASAGQRGGLLANVQLQQVLQSLQMRVFKDEVTFSEIHDKFNAQSQLIDNQVKQFLLTEFQSFLAFIPGKTVVQPAVPVPLDHLQYCWSPQELIILNSSHQAIANIELEIQQQVVCIQAVNVKASYRGQHLGTKALKLLLMLISQANYQVVAQCPFAKQFLAQHPEYASLVAQ</sequence>
<dbReference type="GO" id="GO:0010181">
    <property type="term" value="F:FMN binding"/>
    <property type="evidence" value="ECO:0007669"/>
    <property type="project" value="TreeGrafter"/>
</dbReference>
<dbReference type="InterPro" id="IPR029039">
    <property type="entry name" value="Flavoprotein-like_sf"/>
</dbReference>